<evidence type="ECO:0000313" key="2">
    <source>
        <dbReference type="Proteomes" id="UP001153620"/>
    </source>
</evidence>
<accession>A0A9N9RL49</accession>
<dbReference type="PANTHER" id="PTHR10044:SF174">
    <property type="entry name" value="DEATH-ASSOCIATED INHIBITOR OF APOPTOSIS 1"/>
    <property type="match status" value="1"/>
</dbReference>
<sequence>MSVNIVDTFGNLSTHNLEFVSVESMDELLETSMIFVDETPFNNFDRLPEELSQHNEPDLGEESDLHTSLTELRKFIDERERLKSFDTWNIPHISKHSLAETGFYFLRQPDVVKCFFCEIEIESWTVFDVVVNEHRRWSPSCLFMRGFPTRNTEISKSRSQA</sequence>
<dbReference type="SUPFAM" id="SSF57924">
    <property type="entry name" value="Inhibitor of apoptosis (IAP) repeat"/>
    <property type="match status" value="1"/>
</dbReference>
<dbReference type="Proteomes" id="UP001153620">
    <property type="component" value="Chromosome 1"/>
</dbReference>
<dbReference type="InterPro" id="IPR001370">
    <property type="entry name" value="BIR_rpt"/>
</dbReference>
<reference evidence="1" key="2">
    <citation type="submission" date="2022-10" db="EMBL/GenBank/DDBJ databases">
        <authorList>
            <consortium name="ENA_rothamsted_submissions"/>
            <consortium name="culmorum"/>
            <person name="King R."/>
        </authorList>
    </citation>
    <scope>NUCLEOTIDE SEQUENCE</scope>
</reference>
<evidence type="ECO:0000313" key="1">
    <source>
        <dbReference type="EMBL" id="CAG9798903.1"/>
    </source>
</evidence>
<dbReference type="GO" id="GO:0043027">
    <property type="term" value="F:cysteine-type endopeptidase inhibitor activity involved in apoptotic process"/>
    <property type="evidence" value="ECO:0007669"/>
    <property type="project" value="TreeGrafter"/>
</dbReference>
<reference evidence="1" key="1">
    <citation type="submission" date="2022-01" db="EMBL/GenBank/DDBJ databases">
        <authorList>
            <person name="King R."/>
        </authorList>
    </citation>
    <scope>NUCLEOTIDE SEQUENCE</scope>
</reference>
<dbReference type="AlphaFoldDB" id="A0A9N9RL49"/>
<dbReference type="GO" id="GO:0061630">
    <property type="term" value="F:ubiquitin protein ligase activity"/>
    <property type="evidence" value="ECO:0007669"/>
    <property type="project" value="TreeGrafter"/>
</dbReference>
<organism evidence="1 2">
    <name type="scientific">Chironomus riparius</name>
    <dbReference type="NCBI Taxonomy" id="315576"/>
    <lineage>
        <taxon>Eukaryota</taxon>
        <taxon>Metazoa</taxon>
        <taxon>Ecdysozoa</taxon>
        <taxon>Arthropoda</taxon>
        <taxon>Hexapoda</taxon>
        <taxon>Insecta</taxon>
        <taxon>Pterygota</taxon>
        <taxon>Neoptera</taxon>
        <taxon>Endopterygota</taxon>
        <taxon>Diptera</taxon>
        <taxon>Nematocera</taxon>
        <taxon>Chironomoidea</taxon>
        <taxon>Chironomidae</taxon>
        <taxon>Chironominae</taxon>
        <taxon>Chironomus</taxon>
    </lineage>
</organism>
<dbReference type="EMBL" id="OU895877">
    <property type="protein sequence ID" value="CAG9798903.1"/>
    <property type="molecule type" value="Genomic_DNA"/>
</dbReference>
<dbReference type="InterPro" id="IPR050784">
    <property type="entry name" value="IAP"/>
</dbReference>
<dbReference type="GO" id="GO:0031398">
    <property type="term" value="P:positive regulation of protein ubiquitination"/>
    <property type="evidence" value="ECO:0007669"/>
    <property type="project" value="TreeGrafter"/>
</dbReference>
<dbReference type="CDD" id="cd00022">
    <property type="entry name" value="BIR"/>
    <property type="match status" value="1"/>
</dbReference>
<keyword evidence="2" id="KW-1185">Reference proteome</keyword>
<dbReference type="GO" id="GO:0051726">
    <property type="term" value="P:regulation of cell cycle"/>
    <property type="evidence" value="ECO:0007669"/>
    <property type="project" value="TreeGrafter"/>
</dbReference>
<dbReference type="PROSITE" id="PS01282">
    <property type="entry name" value="BIR_REPEAT_1"/>
    <property type="match status" value="1"/>
</dbReference>
<dbReference type="Pfam" id="PF00653">
    <property type="entry name" value="BIR"/>
    <property type="match status" value="1"/>
</dbReference>
<dbReference type="SMART" id="SM00238">
    <property type="entry name" value="BIR"/>
    <property type="match status" value="1"/>
</dbReference>
<dbReference type="GO" id="GO:0043066">
    <property type="term" value="P:negative regulation of apoptotic process"/>
    <property type="evidence" value="ECO:0007669"/>
    <property type="project" value="TreeGrafter"/>
</dbReference>
<gene>
    <name evidence="1" type="ORF">CHIRRI_LOCUS1878</name>
</gene>
<dbReference type="GO" id="GO:0005737">
    <property type="term" value="C:cytoplasm"/>
    <property type="evidence" value="ECO:0007669"/>
    <property type="project" value="TreeGrafter"/>
</dbReference>
<name>A0A9N9RL49_9DIPT</name>
<dbReference type="GO" id="GO:0090263">
    <property type="term" value="P:positive regulation of canonical Wnt signaling pathway"/>
    <property type="evidence" value="ECO:0007669"/>
    <property type="project" value="TreeGrafter"/>
</dbReference>
<dbReference type="OrthoDB" id="8060683at2759"/>
<dbReference type="PROSITE" id="PS50143">
    <property type="entry name" value="BIR_REPEAT_2"/>
    <property type="match status" value="1"/>
</dbReference>
<dbReference type="PANTHER" id="PTHR10044">
    <property type="entry name" value="INHIBITOR OF APOPTOSIS"/>
    <property type="match status" value="1"/>
</dbReference>
<dbReference type="Gene3D" id="1.10.1170.10">
    <property type="entry name" value="Inhibitor Of Apoptosis Protein (2mihbC-IAP-1), Chain A"/>
    <property type="match status" value="1"/>
</dbReference>
<proteinExistence type="predicted"/>
<protein>
    <submittedName>
        <fullName evidence="1">Uncharacterized protein</fullName>
    </submittedName>
</protein>
<dbReference type="GO" id="GO:0005634">
    <property type="term" value="C:nucleus"/>
    <property type="evidence" value="ECO:0007669"/>
    <property type="project" value="TreeGrafter"/>
</dbReference>